<evidence type="ECO:0000313" key="1">
    <source>
        <dbReference type="EMBL" id="ETM46021.1"/>
    </source>
</evidence>
<name>W2NBN6_PHYNI</name>
<organism evidence="1">
    <name type="scientific">Phytophthora nicotianae</name>
    <name type="common">Potato buckeye rot agent</name>
    <name type="synonym">Phytophthora parasitica</name>
    <dbReference type="NCBI Taxonomy" id="4792"/>
    <lineage>
        <taxon>Eukaryota</taxon>
        <taxon>Sar</taxon>
        <taxon>Stramenopiles</taxon>
        <taxon>Oomycota</taxon>
        <taxon>Peronosporomycetes</taxon>
        <taxon>Peronosporales</taxon>
        <taxon>Peronosporaceae</taxon>
        <taxon>Phytophthora</taxon>
    </lineage>
</organism>
<proteinExistence type="predicted"/>
<dbReference type="Proteomes" id="UP000054532">
    <property type="component" value="Unassembled WGS sequence"/>
</dbReference>
<gene>
    <name evidence="1" type="ORF">L914_09042</name>
</gene>
<sequence>MFDLPYGDKTEWRMRLLENAIAGECCRPLH</sequence>
<accession>W2NBN6</accession>
<dbReference type="AlphaFoldDB" id="W2NBN6"/>
<reference evidence="1" key="1">
    <citation type="submission" date="2013-11" db="EMBL/GenBank/DDBJ databases">
        <title>The Genome Sequence of Phytophthora parasitica IAC_01/95.</title>
        <authorList>
            <consortium name="The Broad Institute Genomics Platform"/>
            <person name="Russ C."/>
            <person name="Tyler B."/>
            <person name="Panabieres F."/>
            <person name="Shan W."/>
            <person name="Tripathy S."/>
            <person name="Grunwald N."/>
            <person name="Machado M."/>
            <person name="Johnson C.S."/>
            <person name="Arredondo F."/>
            <person name="Hong C."/>
            <person name="Coffey M."/>
            <person name="Young S.K."/>
            <person name="Zeng Q."/>
            <person name="Gargeya S."/>
            <person name="Fitzgerald M."/>
            <person name="Abouelleil A."/>
            <person name="Alvarado L."/>
            <person name="Chapman S.B."/>
            <person name="Gainer-Dewar J."/>
            <person name="Goldberg J."/>
            <person name="Griggs A."/>
            <person name="Gujja S."/>
            <person name="Hansen M."/>
            <person name="Howarth C."/>
            <person name="Imamovic A."/>
            <person name="Ireland A."/>
            <person name="Larimer J."/>
            <person name="McCowan C."/>
            <person name="Murphy C."/>
            <person name="Pearson M."/>
            <person name="Poon T.W."/>
            <person name="Priest M."/>
            <person name="Roberts A."/>
            <person name="Saif S."/>
            <person name="Shea T."/>
            <person name="Sykes S."/>
            <person name="Wortman J."/>
            <person name="Nusbaum C."/>
            <person name="Birren B."/>
        </authorList>
    </citation>
    <scope>NUCLEOTIDE SEQUENCE [LARGE SCALE GENOMIC DNA]</scope>
    <source>
        <strain evidence="1">IAC_01/95</strain>
    </source>
</reference>
<protein>
    <submittedName>
        <fullName evidence="1">Uncharacterized protein</fullName>
    </submittedName>
</protein>
<dbReference type="EMBL" id="KI693013">
    <property type="protein sequence ID" value="ETM46021.1"/>
    <property type="molecule type" value="Genomic_DNA"/>
</dbReference>